<name>A0AAW2ZA63_9EUKA</name>
<keyword evidence="4" id="KW-1185">Reference proteome</keyword>
<dbReference type="GO" id="GO:0006506">
    <property type="term" value="P:GPI anchor biosynthetic process"/>
    <property type="evidence" value="ECO:0007669"/>
    <property type="project" value="TreeGrafter"/>
</dbReference>
<sequence length="480" mass="55077">MCLLVWLAVLVTFTKAHNNVDLCSRSLTDNYNDPFIFTELQHQILKGYCPGRLGWAALQQIQTTGYGPYGNVFVKSFTAGNESKLYLQEVYRTEILQNFKSDHCLLPWEINLNISITSATKSYHTFDYKSPSEFYSFTTDQNQNYMFEMAPSFMRANYKLIIQQNYKEVIHSTFSHTLNGGQYITSMISPSSISSESTKTQYAVMSYNIQNFHGSWKLRMNMIRSTIRQSDPDVIGFQEVRLDESKEDPHKHQVDILKELLSELGYAHYAFQPAMSYLGLEHFYFESAKAHEEGVAIFSKHPIIHTEYILLSRNMSDSSSHQRICLYGDILLPNNIHLGFYVTHLSLLDHSRRVNIQEILSYTKQHVSDIKLLVGDYNSEPEEPTISTLFQNGWFDLHKQYCDIELRDSSACVCEGSECGPSNTFSTEGNYNKRIDYIYSDRRVKVGSFNVTGGNSVTDSDGQQIFPSDHFCIDVSFSIL</sequence>
<evidence type="ECO:0000259" key="2">
    <source>
        <dbReference type="Pfam" id="PF03372"/>
    </source>
</evidence>
<dbReference type="SUPFAM" id="SSF56219">
    <property type="entry name" value="DNase I-like"/>
    <property type="match status" value="1"/>
</dbReference>
<protein>
    <recommendedName>
        <fullName evidence="2">Endonuclease/exonuclease/phosphatase domain-containing protein</fullName>
    </recommendedName>
</protein>
<comment type="caution">
    <text evidence="3">The sequence shown here is derived from an EMBL/GenBank/DDBJ whole genome shotgun (WGS) entry which is preliminary data.</text>
</comment>
<evidence type="ECO:0000313" key="4">
    <source>
        <dbReference type="Proteomes" id="UP001431209"/>
    </source>
</evidence>
<feature type="signal peptide" evidence="1">
    <location>
        <begin position="1"/>
        <end position="16"/>
    </location>
</feature>
<proteinExistence type="predicted"/>
<dbReference type="InterPro" id="IPR005135">
    <property type="entry name" value="Endo/exonuclease/phosphatase"/>
</dbReference>
<dbReference type="GO" id="GO:0003824">
    <property type="term" value="F:catalytic activity"/>
    <property type="evidence" value="ECO:0007669"/>
    <property type="project" value="InterPro"/>
</dbReference>
<reference evidence="3 4" key="1">
    <citation type="submission" date="2024-03" db="EMBL/GenBank/DDBJ databases">
        <title>The Acrasis kona genome and developmental transcriptomes reveal deep origins of eukaryotic multicellular pathways.</title>
        <authorList>
            <person name="Sheikh S."/>
            <person name="Fu C.-J."/>
            <person name="Brown M.W."/>
            <person name="Baldauf S.L."/>
        </authorList>
    </citation>
    <scope>NUCLEOTIDE SEQUENCE [LARGE SCALE GENOMIC DNA]</scope>
    <source>
        <strain evidence="3 4">ATCC MYA-3509</strain>
    </source>
</reference>
<dbReference type="Proteomes" id="UP001431209">
    <property type="component" value="Unassembled WGS sequence"/>
</dbReference>
<dbReference type="GO" id="GO:0005783">
    <property type="term" value="C:endoplasmic reticulum"/>
    <property type="evidence" value="ECO:0007669"/>
    <property type="project" value="TreeGrafter"/>
</dbReference>
<gene>
    <name evidence="3" type="ORF">AKO1_003160</name>
</gene>
<evidence type="ECO:0000313" key="3">
    <source>
        <dbReference type="EMBL" id="KAL0485586.1"/>
    </source>
</evidence>
<keyword evidence="1" id="KW-0732">Signal</keyword>
<dbReference type="GO" id="GO:0016020">
    <property type="term" value="C:membrane"/>
    <property type="evidence" value="ECO:0007669"/>
    <property type="project" value="GOC"/>
</dbReference>
<dbReference type="PANTHER" id="PTHR14859:SF16">
    <property type="entry name" value="ENDONUCLEASE_EXONUCLEASE_PHOSPHATASE DOMAIN-CONTAINING PROTEIN"/>
    <property type="match status" value="1"/>
</dbReference>
<evidence type="ECO:0000256" key="1">
    <source>
        <dbReference type="SAM" id="SignalP"/>
    </source>
</evidence>
<dbReference type="Pfam" id="PF03372">
    <property type="entry name" value="Exo_endo_phos"/>
    <property type="match status" value="1"/>
</dbReference>
<dbReference type="InterPro" id="IPR051916">
    <property type="entry name" value="GPI-anchor_lipid_remodeler"/>
</dbReference>
<dbReference type="EMBL" id="JAOPGA020001151">
    <property type="protein sequence ID" value="KAL0485586.1"/>
    <property type="molecule type" value="Genomic_DNA"/>
</dbReference>
<dbReference type="Gene3D" id="3.60.10.10">
    <property type="entry name" value="Endonuclease/exonuclease/phosphatase"/>
    <property type="match status" value="1"/>
</dbReference>
<dbReference type="PANTHER" id="PTHR14859">
    <property type="entry name" value="CALCOFLUOR WHITE HYPERSENSITIVE PROTEIN PRECURSOR"/>
    <property type="match status" value="1"/>
</dbReference>
<dbReference type="InterPro" id="IPR036691">
    <property type="entry name" value="Endo/exonu/phosph_ase_sf"/>
</dbReference>
<feature type="domain" description="Endonuclease/exonuclease/phosphatase" evidence="2">
    <location>
        <begin position="205"/>
        <end position="470"/>
    </location>
</feature>
<dbReference type="AlphaFoldDB" id="A0AAW2ZA63"/>
<accession>A0AAW2ZA63</accession>
<organism evidence="3 4">
    <name type="scientific">Acrasis kona</name>
    <dbReference type="NCBI Taxonomy" id="1008807"/>
    <lineage>
        <taxon>Eukaryota</taxon>
        <taxon>Discoba</taxon>
        <taxon>Heterolobosea</taxon>
        <taxon>Tetramitia</taxon>
        <taxon>Eutetramitia</taxon>
        <taxon>Acrasidae</taxon>
        <taxon>Acrasis</taxon>
    </lineage>
</organism>
<feature type="chain" id="PRO_5043755449" description="Endonuclease/exonuclease/phosphatase domain-containing protein" evidence="1">
    <location>
        <begin position="17"/>
        <end position="480"/>
    </location>
</feature>